<sequence>MADHVQSLAQLEILCKQLYETTDTTTRLQAEKALVEFTNSPDCLSKCQLLLERGSSSYSQLLAATCLSKLVSRTSNPLPLEQRVDIRNYVLNYLATRPKLASFVTQALIQLYARITKLGWFDCQKEDYVFRNVIADVTRFLQDSVEHCIIGVTILSQLTNEINQV</sequence>
<name>A0ABS2Z2L1_POLSE</name>
<dbReference type="SUPFAM" id="SSF48371">
    <property type="entry name" value="ARM repeat"/>
    <property type="match status" value="1"/>
</dbReference>
<gene>
    <name evidence="9" type="primary">Xpo7_0</name>
    <name evidence="9" type="ORF">GTO92_0003525</name>
</gene>
<comment type="subcellular location">
    <subcellularLocation>
        <location evidence="2">Cytoplasm</location>
    </subcellularLocation>
    <subcellularLocation>
        <location evidence="1">Nucleus</location>
    </subcellularLocation>
</comment>
<evidence type="ECO:0000256" key="7">
    <source>
        <dbReference type="ARBA" id="ARBA00023242"/>
    </source>
</evidence>
<feature type="domain" description="Importin N-terminal" evidence="8">
    <location>
        <begin position="30"/>
        <end position="96"/>
    </location>
</feature>
<dbReference type="InterPro" id="IPR044189">
    <property type="entry name" value="XPO4/7-like"/>
</dbReference>
<evidence type="ECO:0000256" key="3">
    <source>
        <dbReference type="ARBA" id="ARBA00009466"/>
    </source>
</evidence>
<dbReference type="InterPro" id="IPR011989">
    <property type="entry name" value="ARM-like"/>
</dbReference>
<evidence type="ECO:0000256" key="2">
    <source>
        <dbReference type="ARBA" id="ARBA00004496"/>
    </source>
</evidence>
<dbReference type="InterPro" id="IPR016024">
    <property type="entry name" value="ARM-type_fold"/>
</dbReference>
<feature type="non-terminal residue" evidence="9">
    <location>
        <position position="165"/>
    </location>
</feature>
<dbReference type="InterPro" id="IPR001494">
    <property type="entry name" value="Importin-beta_N"/>
</dbReference>
<keyword evidence="4" id="KW-0813">Transport</keyword>
<dbReference type="EMBL" id="JAAWVN010019963">
    <property type="protein sequence ID" value="MBN3293140.1"/>
    <property type="molecule type" value="Genomic_DNA"/>
</dbReference>
<dbReference type="PANTHER" id="PTHR12596">
    <property type="entry name" value="EXPORTIN 4,7-RELATED"/>
    <property type="match status" value="1"/>
</dbReference>
<protein>
    <submittedName>
        <fullName evidence="9">XPO7 protein</fullName>
    </submittedName>
</protein>
<evidence type="ECO:0000256" key="4">
    <source>
        <dbReference type="ARBA" id="ARBA00022448"/>
    </source>
</evidence>
<dbReference type="PROSITE" id="PS50166">
    <property type="entry name" value="IMPORTIN_B_NT"/>
    <property type="match status" value="1"/>
</dbReference>
<organism evidence="9 10">
    <name type="scientific">Polypterus senegalus</name>
    <name type="common">Senegal bichir</name>
    <dbReference type="NCBI Taxonomy" id="55291"/>
    <lineage>
        <taxon>Eukaryota</taxon>
        <taxon>Metazoa</taxon>
        <taxon>Chordata</taxon>
        <taxon>Craniata</taxon>
        <taxon>Vertebrata</taxon>
        <taxon>Euteleostomi</taxon>
        <taxon>Actinopterygii</taxon>
        <taxon>Polypteriformes</taxon>
        <taxon>Polypteridae</taxon>
        <taxon>Polypterus</taxon>
    </lineage>
</organism>
<keyword evidence="5" id="KW-0963">Cytoplasm</keyword>
<proteinExistence type="inferred from homology"/>
<evidence type="ECO:0000256" key="1">
    <source>
        <dbReference type="ARBA" id="ARBA00004123"/>
    </source>
</evidence>
<accession>A0ABS2Z2L1</accession>
<evidence type="ECO:0000313" key="10">
    <source>
        <dbReference type="Proteomes" id="UP001166052"/>
    </source>
</evidence>
<comment type="similarity">
    <text evidence="3">Belongs to the exportin family.</text>
</comment>
<evidence type="ECO:0000256" key="5">
    <source>
        <dbReference type="ARBA" id="ARBA00022490"/>
    </source>
</evidence>
<dbReference type="Gene3D" id="1.25.10.10">
    <property type="entry name" value="Leucine-rich Repeat Variant"/>
    <property type="match status" value="1"/>
</dbReference>
<dbReference type="SMART" id="SM00913">
    <property type="entry name" value="IBN_N"/>
    <property type="match status" value="1"/>
</dbReference>
<dbReference type="PANTHER" id="PTHR12596:SF2">
    <property type="entry name" value="EXPORTIN-7 ISOFORM X1"/>
    <property type="match status" value="1"/>
</dbReference>
<keyword evidence="7" id="KW-0539">Nucleus</keyword>
<dbReference type="Pfam" id="PF03810">
    <property type="entry name" value="IBN_N"/>
    <property type="match status" value="1"/>
</dbReference>
<dbReference type="Proteomes" id="UP001166052">
    <property type="component" value="Unassembled WGS sequence"/>
</dbReference>
<comment type="caution">
    <text evidence="9">The sequence shown here is derived from an EMBL/GenBank/DDBJ whole genome shotgun (WGS) entry which is preliminary data.</text>
</comment>
<evidence type="ECO:0000259" key="8">
    <source>
        <dbReference type="PROSITE" id="PS50166"/>
    </source>
</evidence>
<keyword evidence="10" id="KW-1185">Reference proteome</keyword>
<keyword evidence="6" id="KW-0653">Protein transport</keyword>
<reference evidence="9" key="1">
    <citation type="journal article" date="2021" name="Cell">
        <title>Tracing the genetic footprints of vertebrate landing in non-teleost ray-finned fishes.</title>
        <authorList>
            <person name="Bi X."/>
            <person name="Wang K."/>
            <person name="Yang L."/>
            <person name="Pan H."/>
            <person name="Jiang H."/>
            <person name="Wei Q."/>
            <person name="Fang M."/>
            <person name="Yu H."/>
            <person name="Zhu C."/>
            <person name="Cai Y."/>
            <person name="He Y."/>
            <person name="Gan X."/>
            <person name="Zeng H."/>
            <person name="Yu D."/>
            <person name="Zhu Y."/>
            <person name="Jiang H."/>
            <person name="Qiu Q."/>
            <person name="Yang H."/>
            <person name="Zhang Y.E."/>
            <person name="Wang W."/>
            <person name="Zhu M."/>
            <person name="He S."/>
            <person name="Zhang G."/>
        </authorList>
    </citation>
    <scope>NUCLEOTIDE SEQUENCE</scope>
    <source>
        <strain evidence="9">Bchr_001</strain>
    </source>
</reference>
<feature type="non-terminal residue" evidence="9">
    <location>
        <position position="1"/>
    </location>
</feature>
<evidence type="ECO:0000313" key="9">
    <source>
        <dbReference type="EMBL" id="MBN3293140.1"/>
    </source>
</evidence>
<evidence type="ECO:0000256" key="6">
    <source>
        <dbReference type="ARBA" id="ARBA00022927"/>
    </source>
</evidence>